<evidence type="ECO:0000259" key="6">
    <source>
        <dbReference type="PROSITE" id="PS50262"/>
    </source>
</evidence>
<keyword evidence="8" id="KW-1185">Reference proteome</keyword>
<feature type="transmembrane region" description="Helical" evidence="5">
    <location>
        <begin position="104"/>
        <end position="126"/>
    </location>
</feature>
<dbReference type="GO" id="GO:0004930">
    <property type="term" value="F:G protein-coupled receptor activity"/>
    <property type="evidence" value="ECO:0007669"/>
    <property type="project" value="InterPro"/>
</dbReference>
<reference evidence="7" key="1">
    <citation type="submission" date="2023-06" db="EMBL/GenBank/DDBJ databases">
        <title>Genomic analysis of the entomopathogenic nematode Steinernema hermaphroditum.</title>
        <authorList>
            <person name="Schwarz E.M."/>
            <person name="Heppert J.K."/>
            <person name="Baniya A."/>
            <person name="Schwartz H.T."/>
            <person name="Tan C.-H."/>
            <person name="Antoshechkin I."/>
            <person name="Sternberg P.W."/>
            <person name="Goodrich-Blair H."/>
            <person name="Dillman A.R."/>
        </authorList>
    </citation>
    <scope>NUCLEOTIDE SEQUENCE</scope>
    <source>
        <strain evidence="7">PS9179</strain>
        <tissue evidence="7">Whole animal</tissue>
    </source>
</reference>
<organism evidence="7 8">
    <name type="scientific">Steinernema hermaphroditum</name>
    <dbReference type="NCBI Taxonomy" id="289476"/>
    <lineage>
        <taxon>Eukaryota</taxon>
        <taxon>Metazoa</taxon>
        <taxon>Ecdysozoa</taxon>
        <taxon>Nematoda</taxon>
        <taxon>Chromadorea</taxon>
        <taxon>Rhabditida</taxon>
        <taxon>Tylenchina</taxon>
        <taxon>Panagrolaimomorpha</taxon>
        <taxon>Strongyloidoidea</taxon>
        <taxon>Steinernematidae</taxon>
        <taxon>Steinernema</taxon>
    </lineage>
</organism>
<evidence type="ECO:0000256" key="5">
    <source>
        <dbReference type="SAM" id="Phobius"/>
    </source>
</evidence>
<dbReference type="InterPro" id="IPR000276">
    <property type="entry name" value="GPCR_Rhodpsn"/>
</dbReference>
<dbReference type="AlphaFoldDB" id="A0AA39H9C6"/>
<dbReference type="InterPro" id="IPR047130">
    <property type="entry name" value="7TM_GPCR_Srsx_nematod"/>
</dbReference>
<feature type="domain" description="G-protein coupled receptors family 1 profile" evidence="6">
    <location>
        <begin position="84"/>
        <end position="315"/>
    </location>
</feature>
<feature type="transmembrane region" description="Helical" evidence="5">
    <location>
        <begin position="20"/>
        <end position="42"/>
    </location>
</feature>
<feature type="transmembrane region" description="Helical" evidence="5">
    <location>
        <begin position="224"/>
        <end position="247"/>
    </location>
</feature>
<evidence type="ECO:0000256" key="3">
    <source>
        <dbReference type="ARBA" id="ARBA00022989"/>
    </source>
</evidence>
<keyword evidence="2 5" id="KW-0812">Transmembrane</keyword>
<dbReference type="CDD" id="cd00637">
    <property type="entry name" value="7tm_classA_rhodopsin-like"/>
    <property type="match status" value="1"/>
</dbReference>
<sequence length="355" mass="40196">MATDFEMSLTTYFLLSKVSSIAFLVCSIFGWFGNFLIIAVTIRSKHLKNRCNIRSPSKRYHTFFLINKITSVIFFTCSIFGWFGNSLIITATIRSKHLKNRCNILIAFQALSDFLHQLGHIPYVYFAFSETLISYRSCYFVQFVSFSACDFSTMVMFFIAVDRLIAAKGTTLYSSLNSTFYILAVVMVALAYCIVFKVLAYKSASENMTMCLVPEAISLPTAKLWFMSNGIINIGVIMIYGTLTIIFKNSGPEYRKLNQSLNTIIVSHIFGWFLTMIVTFAATILVKSDHRFFICLEAVLGIALNVNLALPCYIYYFKSSLYRREFQGILRMTVGYSHCNGKIGTTSQHAASSKC</sequence>
<accession>A0AA39H9C6</accession>
<evidence type="ECO:0000313" key="7">
    <source>
        <dbReference type="EMBL" id="KAK0400509.1"/>
    </source>
</evidence>
<dbReference type="PANTHER" id="PTHR23360">
    <property type="entry name" value="G-PROTEIN COUPLED RECEPTORS FAMILY 1 PROFILE DOMAIN-CONTAINING PROTEIN-RELATED"/>
    <property type="match status" value="1"/>
</dbReference>
<dbReference type="SMART" id="SM01381">
    <property type="entry name" value="7TM_GPCR_Srsx"/>
    <property type="match status" value="1"/>
</dbReference>
<dbReference type="GO" id="GO:0016020">
    <property type="term" value="C:membrane"/>
    <property type="evidence" value="ECO:0007669"/>
    <property type="project" value="UniProtKB-SubCell"/>
</dbReference>
<feature type="transmembrane region" description="Helical" evidence="5">
    <location>
        <begin position="138"/>
        <end position="160"/>
    </location>
</feature>
<name>A0AA39H9C6_9BILA</name>
<proteinExistence type="predicted"/>
<evidence type="ECO:0000256" key="4">
    <source>
        <dbReference type="ARBA" id="ARBA00023136"/>
    </source>
</evidence>
<dbReference type="Pfam" id="PF10320">
    <property type="entry name" value="7TM_GPCR_Srsx"/>
    <property type="match status" value="1"/>
</dbReference>
<gene>
    <name evidence="7" type="ORF">QR680_015287</name>
</gene>
<feature type="transmembrane region" description="Helical" evidence="5">
    <location>
        <begin position="180"/>
        <end position="200"/>
    </location>
</feature>
<evidence type="ECO:0000313" key="8">
    <source>
        <dbReference type="Proteomes" id="UP001175271"/>
    </source>
</evidence>
<dbReference type="InterPro" id="IPR017452">
    <property type="entry name" value="GPCR_Rhodpsn_7TM"/>
</dbReference>
<feature type="transmembrane region" description="Helical" evidence="5">
    <location>
        <begin position="293"/>
        <end position="316"/>
    </location>
</feature>
<dbReference type="SUPFAM" id="SSF81321">
    <property type="entry name" value="Family A G protein-coupled receptor-like"/>
    <property type="match status" value="1"/>
</dbReference>
<comment type="subcellular location">
    <subcellularLocation>
        <location evidence="1">Membrane</location>
    </subcellularLocation>
</comment>
<evidence type="ECO:0000256" key="2">
    <source>
        <dbReference type="ARBA" id="ARBA00022692"/>
    </source>
</evidence>
<comment type="caution">
    <text evidence="7">The sequence shown here is derived from an EMBL/GenBank/DDBJ whole genome shotgun (WGS) entry which is preliminary data.</text>
</comment>
<protein>
    <recommendedName>
        <fullName evidence="6">G-protein coupled receptors family 1 profile domain-containing protein</fullName>
    </recommendedName>
</protein>
<keyword evidence="4 5" id="KW-0472">Membrane</keyword>
<dbReference type="Gene3D" id="1.20.1070.10">
    <property type="entry name" value="Rhodopsin 7-helix transmembrane proteins"/>
    <property type="match status" value="1"/>
</dbReference>
<keyword evidence="3 5" id="KW-1133">Transmembrane helix</keyword>
<feature type="transmembrane region" description="Helical" evidence="5">
    <location>
        <begin position="267"/>
        <end position="286"/>
    </location>
</feature>
<dbReference type="PROSITE" id="PS50262">
    <property type="entry name" value="G_PROTEIN_RECEP_F1_2"/>
    <property type="match status" value="1"/>
</dbReference>
<evidence type="ECO:0000256" key="1">
    <source>
        <dbReference type="ARBA" id="ARBA00004370"/>
    </source>
</evidence>
<dbReference type="InterPro" id="IPR019424">
    <property type="entry name" value="7TM_GPCR_Srsx"/>
</dbReference>
<dbReference type="EMBL" id="JAUCMV010000004">
    <property type="protein sequence ID" value="KAK0400509.1"/>
    <property type="molecule type" value="Genomic_DNA"/>
</dbReference>
<dbReference type="Proteomes" id="UP001175271">
    <property type="component" value="Unassembled WGS sequence"/>
</dbReference>
<feature type="transmembrane region" description="Helical" evidence="5">
    <location>
        <begin position="63"/>
        <end position="84"/>
    </location>
</feature>